<dbReference type="AlphaFoldDB" id="A0A165EHF6"/>
<protein>
    <recommendedName>
        <fullName evidence="3">Arrestin-like N-terminal domain-containing protein</fullName>
    </recommendedName>
</protein>
<dbReference type="STRING" id="1314785.A0A165EHF6"/>
<dbReference type="EMBL" id="KV427621">
    <property type="protein sequence ID" value="KZT07059.1"/>
    <property type="molecule type" value="Genomic_DNA"/>
</dbReference>
<dbReference type="RefSeq" id="XP_040764799.1">
    <property type="nucleotide sequence ID" value="XM_040912507.1"/>
</dbReference>
<dbReference type="InParanoid" id="A0A165EHF6"/>
<evidence type="ECO:0000313" key="1">
    <source>
        <dbReference type="EMBL" id="KZT07059.1"/>
    </source>
</evidence>
<sequence length="349" mass="38747">MPPPSVTIYISRAGFLAGEVVYGTVELNFRALEEERVKEVRVKLRGHAATALKHSDDEESQTADFICLDQSLWMPGTHYPPPESDFLSIPTAPLSPLSAITSKRSGYGQACSRGTGEASVPSSYIFTPDEAGSLRIRRAFWGDYGDVQLELKRPSAIIYPVLSDILFVITIATIGKPIKLKDNKKPWPSPPLEPSAVHFELKRIFRVQVKEWSDTSTGILTSLGGMGGSYASVSIETKEDQWLPDDEDKNKGRWRKEVSFSSSFRLKHTPTFSSPLITLEYFLHVRVHFGGLRNSLSMDIPITVGSGVAPLTGDAARDNQSDEALPRFEDLDIPPLYWNTKHILAVKEK</sequence>
<dbReference type="GeneID" id="63829535"/>
<proteinExistence type="predicted"/>
<evidence type="ECO:0008006" key="3">
    <source>
        <dbReference type="Google" id="ProtNLM"/>
    </source>
</evidence>
<dbReference type="Gene3D" id="2.60.40.640">
    <property type="match status" value="1"/>
</dbReference>
<dbReference type="InterPro" id="IPR014752">
    <property type="entry name" value="Arrestin-like_C"/>
</dbReference>
<gene>
    <name evidence="1" type="ORF">LAESUDRAFT_758872</name>
</gene>
<dbReference type="Proteomes" id="UP000076871">
    <property type="component" value="Unassembled WGS sequence"/>
</dbReference>
<organism evidence="1 2">
    <name type="scientific">Laetiporus sulphureus 93-53</name>
    <dbReference type="NCBI Taxonomy" id="1314785"/>
    <lineage>
        <taxon>Eukaryota</taxon>
        <taxon>Fungi</taxon>
        <taxon>Dikarya</taxon>
        <taxon>Basidiomycota</taxon>
        <taxon>Agaricomycotina</taxon>
        <taxon>Agaricomycetes</taxon>
        <taxon>Polyporales</taxon>
        <taxon>Laetiporus</taxon>
    </lineage>
</organism>
<accession>A0A165EHF6</accession>
<dbReference type="OrthoDB" id="2742096at2759"/>
<name>A0A165EHF6_9APHY</name>
<keyword evidence="2" id="KW-1185">Reference proteome</keyword>
<evidence type="ECO:0000313" key="2">
    <source>
        <dbReference type="Proteomes" id="UP000076871"/>
    </source>
</evidence>
<reference evidence="1 2" key="1">
    <citation type="journal article" date="2016" name="Mol. Biol. Evol.">
        <title>Comparative Genomics of Early-Diverging Mushroom-Forming Fungi Provides Insights into the Origins of Lignocellulose Decay Capabilities.</title>
        <authorList>
            <person name="Nagy L.G."/>
            <person name="Riley R."/>
            <person name="Tritt A."/>
            <person name="Adam C."/>
            <person name="Daum C."/>
            <person name="Floudas D."/>
            <person name="Sun H."/>
            <person name="Yadav J.S."/>
            <person name="Pangilinan J."/>
            <person name="Larsson K.H."/>
            <person name="Matsuura K."/>
            <person name="Barry K."/>
            <person name="Labutti K."/>
            <person name="Kuo R."/>
            <person name="Ohm R.A."/>
            <person name="Bhattacharya S.S."/>
            <person name="Shirouzu T."/>
            <person name="Yoshinaga Y."/>
            <person name="Martin F.M."/>
            <person name="Grigoriev I.V."/>
            <person name="Hibbett D.S."/>
        </authorList>
    </citation>
    <scope>NUCLEOTIDE SEQUENCE [LARGE SCALE GENOMIC DNA]</scope>
    <source>
        <strain evidence="1 2">93-53</strain>
    </source>
</reference>